<proteinExistence type="predicted"/>
<comment type="caution">
    <text evidence="1">The sequence shown here is derived from an EMBL/GenBank/DDBJ whole genome shotgun (WGS) entry which is preliminary data.</text>
</comment>
<reference evidence="1 2" key="1">
    <citation type="submission" date="2020-02" db="EMBL/GenBank/DDBJ databases">
        <title>Draft genome sequence of two Spirosoma agri KCTC 52727 and Spirosoma terrae KCTC 52035.</title>
        <authorList>
            <person name="Rojas J."/>
            <person name="Ambika Manirajan B."/>
            <person name="Suarez C."/>
            <person name="Ratering S."/>
            <person name="Schnell S."/>
        </authorList>
    </citation>
    <scope>NUCLEOTIDE SEQUENCE [LARGE SCALE GENOMIC DNA]</scope>
    <source>
        <strain evidence="1 2">KCTC 52035</strain>
    </source>
</reference>
<accession>A0A6L9L8U1</accession>
<evidence type="ECO:0000313" key="1">
    <source>
        <dbReference type="EMBL" id="NDU96984.1"/>
    </source>
</evidence>
<dbReference type="Proteomes" id="UP000474175">
    <property type="component" value="Unassembled WGS sequence"/>
</dbReference>
<organism evidence="1 2">
    <name type="scientific">Spirosoma terrae</name>
    <dbReference type="NCBI Taxonomy" id="1968276"/>
    <lineage>
        <taxon>Bacteria</taxon>
        <taxon>Pseudomonadati</taxon>
        <taxon>Bacteroidota</taxon>
        <taxon>Cytophagia</taxon>
        <taxon>Cytophagales</taxon>
        <taxon>Cytophagaceae</taxon>
        <taxon>Spirosoma</taxon>
    </lineage>
</organism>
<dbReference type="RefSeq" id="WP_163951989.1">
    <property type="nucleotide sequence ID" value="NZ_JAAFZH010000009.1"/>
</dbReference>
<evidence type="ECO:0000313" key="2">
    <source>
        <dbReference type="Proteomes" id="UP000474175"/>
    </source>
</evidence>
<name>A0A6L9L8U1_9BACT</name>
<gene>
    <name evidence="1" type="ORF">GK108_19015</name>
</gene>
<protein>
    <submittedName>
        <fullName evidence="1">Uncharacterized protein</fullName>
    </submittedName>
</protein>
<dbReference type="AlphaFoldDB" id="A0A6L9L8U1"/>
<dbReference type="EMBL" id="JAAFZH010000009">
    <property type="protein sequence ID" value="NDU96984.1"/>
    <property type="molecule type" value="Genomic_DNA"/>
</dbReference>
<sequence length="87" mass="9867">MTNVNYLFLTKAYSKALQSSPEQDTFYQFEKDWVSRRPDKLPPNIVRADRQQSTSVVAKKHSLGLDGNELHLYRSPLLSIGTIGSIV</sequence>
<keyword evidence="2" id="KW-1185">Reference proteome</keyword>